<feature type="compositionally biased region" description="Pro residues" evidence="10">
    <location>
        <begin position="110"/>
        <end position="121"/>
    </location>
</feature>
<evidence type="ECO:0008006" key="14">
    <source>
        <dbReference type="Google" id="ProtNLM"/>
    </source>
</evidence>
<dbReference type="GO" id="GO:0031201">
    <property type="term" value="C:SNARE complex"/>
    <property type="evidence" value="ECO:0007669"/>
    <property type="project" value="TreeGrafter"/>
</dbReference>
<evidence type="ECO:0000256" key="8">
    <source>
        <dbReference type="ARBA" id="ARBA00022989"/>
    </source>
</evidence>
<reference evidence="12 13" key="1">
    <citation type="submission" date="2018-11" db="EMBL/GenBank/DDBJ databases">
        <title>Genome assembly of Steccherinum ochraceum LE-BIN_3174, the white-rot fungus of the Steccherinaceae family (The Residual Polyporoid clade, Polyporales, Basidiomycota).</title>
        <authorList>
            <person name="Fedorova T.V."/>
            <person name="Glazunova O.A."/>
            <person name="Landesman E.O."/>
            <person name="Moiseenko K.V."/>
            <person name="Psurtseva N.V."/>
            <person name="Savinova O.S."/>
            <person name="Shakhova N.V."/>
            <person name="Tyazhelova T.V."/>
            <person name="Vasina D.V."/>
        </authorList>
    </citation>
    <scope>NUCLEOTIDE SEQUENCE [LARGE SCALE GENOMIC DNA]</scope>
    <source>
        <strain evidence="12 13">LE-BIN_3174</strain>
    </source>
</reference>
<accession>A0A4R0RAV6</accession>
<evidence type="ECO:0000313" key="13">
    <source>
        <dbReference type="Proteomes" id="UP000292702"/>
    </source>
</evidence>
<comment type="caution">
    <text evidence="12">The sequence shown here is derived from an EMBL/GenBank/DDBJ whole genome shotgun (WGS) entry which is preliminary data.</text>
</comment>
<dbReference type="CDD" id="cd15860">
    <property type="entry name" value="SNARE_USE1"/>
    <property type="match status" value="1"/>
</dbReference>
<comment type="similarity">
    <text evidence="2">Belongs to the USE1 family.</text>
</comment>
<evidence type="ECO:0000256" key="4">
    <source>
        <dbReference type="ARBA" id="ARBA00022692"/>
    </source>
</evidence>
<keyword evidence="7" id="KW-0653">Protein transport</keyword>
<feature type="transmembrane region" description="Helical" evidence="11">
    <location>
        <begin position="269"/>
        <end position="293"/>
    </location>
</feature>
<dbReference type="GO" id="GO:0005484">
    <property type="term" value="F:SNAP receptor activity"/>
    <property type="evidence" value="ECO:0007669"/>
    <property type="project" value="TreeGrafter"/>
</dbReference>
<evidence type="ECO:0000256" key="11">
    <source>
        <dbReference type="SAM" id="Phobius"/>
    </source>
</evidence>
<dbReference type="Pfam" id="PF09753">
    <property type="entry name" value="Use1"/>
    <property type="match status" value="1"/>
</dbReference>
<feature type="region of interest" description="Disordered" evidence="10">
    <location>
        <begin position="103"/>
        <end position="125"/>
    </location>
</feature>
<name>A0A4R0RAV6_9APHY</name>
<keyword evidence="13" id="KW-1185">Reference proteome</keyword>
<evidence type="ECO:0000256" key="9">
    <source>
        <dbReference type="ARBA" id="ARBA00023136"/>
    </source>
</evidence>
<evidence type="ECO:0000256" key="5">
    <source>
        <dbReference type="ARBA" id="ARBA00022824"/>
    </source>
</evidence>
<dbReference type="STRING" id="92696.A0A4R0RAV6"/>
<proteinExistence type="inferred from homology"/>
<feature type="compositionally biased region" description="Polar residues" evidence="10">
    <location>
        <begin position="186"/>
        <end position="200"/>
    </location>
</feature>
<dbReference type="AlphaFoldDB" id="A0A4R0RAV6"/>
<keyword evidence="6" id="KW-0931">ER-Golgi transport</keyword>
<dbReference type="Proteomes" id="UP000292702">
    <property type="component" value="Unassembled WGS sequence"/>
</dbReference>
<evidence type="ECO:0000256" key="6">
    <source>
        <dbReference type="ARBA" id="ARBA00022892"/>
    </source>
</evidence>
<keyword evidence="9 11" id="KW-0472">Membrane</keyword>
<dbReference type="PANTHER" id="PTHR13050">
    <property type="entry name" value="USE1-LIKE PROTEIN"/>
    <property type="match status" value="1"/>
</dbReference>
<dbReference type="EMBL" id="RWJN01000201">
    <property type="protein sequence ID" value="TCD65061.1"/>
    <property type="molecule type" value="Genomic_DNA"/>
</dbReference>
<dbReference type="GO" id="GO:0015031">
    <property type="term" value="P:protein transport"/>
    <property type="evidence" value="ECO:0007669"/>
    <property type="project" value="UniProtKB-KW"/>
</dbReference>
<comment type="subcellular location">
    <subcellularLocation>
        <location evidence="1">Endoplasmic reticulum membrane</location>
        <topology evidence="1">Single-pass type IV membrane protein</topology>
    </subcellularLocation>
</comment>
<keyword evidence="8 11" id="KW-1133">Transmembrane helix</keyword>
<evidence type="ECO:0000256" key="10">
    <source>
        <dbReference type="SAM" id="MobiDB-lite"/>
    </source>
</evidence>
<evidence type="ECO:0000256" key="3">
    <source>
        <dbReference type="ARBA" id="ARBA00022448"/>
    </source>
</evidence>
<keyword evidence="4 11" id="KW-0812">Transmembrane</keyword>
<evidence type="ECO:0000256" key="2">
    <source>
        <dbReference type="ARBA" id="ARBA00007891"/>
    </source>
</evidence>
<dbReference type="GO" id="GO:0006890">
    <property type="term" value="P:retrograde vesicle-mediated transport, Golgi to endoplasmic reticulum"/>
    <property type="evidence" value="ECO:0007669"/>
    <property type="project" value="TreeGrafter"/>
</dbReference>
<sequence length="296" mass="32782">MPVQTQEQIVHDRINLGRLVKSLEGLVAGEEWQESGSQTWIGVQAALHKMQYARKLLYKVELTTLESSSNPTSRFDDVRSSLDRLEAVFRDVEKRVSSKRFRPEALLPTLPTPEPPTPPTPKATLPLLDVDTAPRETLLSSGLAVPNTAFSTHDLLLSPSDAVPDSAYPHHHDRPPAALPSKTRRSTSSQPAPLAPTSSILQNSRAIQDELSSHLAHMASQLRRNALHFSHALETDKAVVQDAQAKLERNYGVMRRERGRLGEHHARSWGMAGVWVVSVLVVVVGFLLAFFVIRVT</sequence>
<dbReference type="GO" id="GO:0005789">
    <property type="term" value="C:endoplasmic reticulum membrane"/>
    <property type="evidence" value="ECO:0007669"/>
    <property type="project" value="UniProtKB-SubCell"/>
</dbReference>
<protein>
    <recommendedName>
        <fullName evidence="14">t-SNARE coiled-coil homology domain-containing protein</fullName>
    </recommendedName>
</protein>
<keyword evidence="3" id="KW-0813">Transport</keyword>
<gene>
    <name evidence="12" type="ORF">EIP91_003299</name>
</gene>
<evidence type="ECO:0000256" key="7">
    <source>
        <dbReference type="ARBA" id="ARBA00022927"/>
    </source>
</evidence>
<dbReference type="OrthoDB" id="4506189at2759"/>
<dbReference type="PANTHER" id="PTHR13050:SF7">
    <property type="entry name" value="VESICLE TRANSPORT PROTEIN USE1"/>
    <property type="match status" value="1"/>
</dbReference>
<keyword evidence="5" id="KW-0256">Endoplasmic reticulum</keyword>
<feature type="region of interest" description="Disordered" evidence="10">
    <location>
        <begin position="161"/>
        <end position="200"/>
    </location>
</feature>
<organism evidence="12 13">
    <name type="scientific">Steccherinum ochraceum</name>
    <dbReference type="NCBI Taxonomy" id="92696"/>
    <lineage>
        <taxon>Eukaryota</taxon>
        <taxon>Fungi</taxon>
        <taxon>Dikarya</taxon>
        <taxon>Basidiomycota</taxon>
        <taxon>Agaricomycotina</taxon>
        <taxon>Agaricomycetes</taxon>
        <taxon>Polyporales</taxon>
        <taxon>Steccherinaceae</taxon>
        <taxon>Steccherinum</taxon>
    </lineage>
</organism>
<dbReference type="InterPro" id="IPR019150">
    <property type="entry name" value="Vesicle_transport_protein_Use1"/>
</dbReference>
<evidence type="ECO:0000256" key="1">
    <source>
        <dbReference type="ARBA" id="ARBA00004163"/>
    </source>
</evidence>
<evidence type="ECO:0000313" key="12">
    <source>
        <dbReference type="EMBL" id="TCD65061.1"/>
    </source>
</evidence>